<dbReference type="InterPro" id="IPR015422">
    <property type="entry name" value="PyrdxlP-dep_Trfase_small"/>
</dbReference>
<dbReference type="Pfam" id="PF00282">
    <property type="entry name" value="Pyridoxal_deC"/>
    <property type="match status" value="1"/>
</dbReference>
<evidence type="ECO:0000256" key="10">
    <source>
        <dbReference type="ARBA" id="ARBA00023098"/>
    </source>
</evidence>
<dbReference type="PANTHER" id="PTHR42735:SF6">
    <property type="entry name" value="SPHINGOSINE-1-PHOSPHATE LYASE 1"/>
    <property type="match status" value="1"/>
</dbReference>
<gene>
    <name evidence="18" type="ORF">HK097_011342</name>
</gene>
<evidence type="ECO:0000256" key="3">
    <source>
        <dbReference type="ARBA" id="ARBA00004760"/>
    </source>
</evidence>
<evidence type="ECO:0000313" key="19">
    <source>
        <dbReference type="Proteomes" id="UP001212841"/>
    </source>
</evidence>
<dbReference type="GO" id="GO:0030170">
    <property type="term" value="F:pyridoxal phosphate binding"/>
    <property type="evidence" value="ECO:0007669"/>
    <property type="project" value="InterPro"/>
</dbReference>
<evidence type="ECO:0000256" key="17">
    <source>
        <dbReference type="RuleBase" id="RU000382"/>
    </source>
</evidence>
<dbReference type="PANTHER" id="PTHR42735">
    <property type="match status" value="1"/>
</dbReference>
<dbReference type="GO" id="GO:0030149">
    <property type="term" value="P:sphingolipid catabolic process"/>
    <property type="evidence" value="ECO:0007669"/>
    <property type="project" value="TreeGrafter"/>
</dbReference>
<comment type="pathway">
    <text evidence="3">Lipid metabolism; sphingolipid metabolism.</text>
</comment>
<dbReference type="FunFam" id="3.40.640.10:FF:000020">
    <property type="entry name" value="sphingosine-1-phosphate lyase 1"/>
    <property type="match status" value="1"/>
</dbReference>
<evidence type="ECO:0000256" key="6">
    <source>
        <dbReference type="ARBA" id="ARBA00022824"/>
    </source>
</evidence>
<dbReference type="AlphaFoldDB" id="A0AAD5S6G8"/>
<dbReference type="EMBL" id="JADGJD010000922">
    <property type="protein sequence ID" value="KAJ3047658.1"/>
    <property type="molecule type" value="Genomic_DNA"/>
</dbReference>
<dbReference type="Gene3D" id="3.90.1150.10">
    <property type="entry name" value="Aspartate Aminotransferase, domain 1"/>
    <property type="match status" value="1"/>
</dbReference>
<keyword evidence="11" id="KW-0472">Membrane</keyword>
<dbReference type="GO" id="GO:0008117">
    <property type="term" value="F:sphinganine-1-phosphate aldolase activity"/>
    <property type="evidence" value="ECO:0007669"/>
    <property type="project" value="UniProtKB-EC"/>
</dbReference>
<keyword evidence="10" id="KW-0443">Lipid metabolism</keyword>
<dbReference type="GO" id="GO:0005789">
    <property type="term" value="C:endoplasmic reticulum membrane"/>
    <property type="evidence" value="ECO:0007669"/>
    <property type="project" value="UniProtKB-SubCell"/>
</dbReference>
<evidence type="ECO:0000256" key="11">
    <source>
        <dbReference type="ARBA" id="ARBA00023136"/>
    </source>
</evidence>
<evidence type="ECO:0000256" key="7">
    <source>
        <dbReference type="ARBA" id="ARBA00022898"/>
    </source>
</evidence>
<dbReference type="Gene3D" id="3.40.640.10">
    <property type="entry name" value="Type I PLP-dependent aspartate aminotransferase-like (Major domain)"/>
    <property type="match status" value="1"/>
</dbReference>
<keyword evidence="12 17" id="KW-0456">Lyase</keyword>
<keyword evidence="6" id="KW-0256">Endoplasmic reticulum</keyword>
<evidence type="ECO:0000256" key="9">
    <source>
        <dbReference type="ARBA" id="ARBA00022989"/>
    </source>
</evidence>
<evidence type="ECO:0000256" key="14">
    <source>
        <dbReference type="ARBA" id="ARBA00038965"/>
    </source>
</evidence>
<keyword evidence="7 16" id="KW-0663">Pyridoxal phosphate</keyword>
<keyword evidence="9" id="KW-1133">Transmembrane helix</keyword>
<keyword evidence="8" id="KW-0746">Sphingolipid metabolism</keyword>
<evidence type="ECO:0000256" key="16">
    <source>
        <dbReference type="PIRSR" id="PIRSR602129-50"/>
    </source>
</evidence>
<dbReference type="Gene3D" id="6.10.140.2150">
    <property type="match status" value="1"/>
</dbReference>
<evidence type="ECO:0000313" key="18">
    <source>
        <dbReference type="EMBL" id="KAJ3047658.1"/>
    </source>
</evidence>
<proteinExistence type="inferred from homology"/>
<evidence type="ECO:0000256" key="12">
    <source>
        <dbReference type="ARBA" id="ARBA00023239"/>
    </source>
</evidence>
<comment type="pathway">
    <text evidence="4">Sphingolipid metabolism.</text>
</comment>
<evidence type="ECO:0000256" key="13">
    <source>
        <dbReference type="ARBA" id="ARBA00038302"/>
    </source>
</evidence>
<dbReference type="GO" id="GO:0019752">
    <property type="term" value="P:carboxylic acid metabolic process"/>
    <property type="evidence" value="ECO:0007669"/>
    <property type="project" value="InterPro"/>
</dbReference>
<comment type="caution">
    <text evidence="18">The sequence shown here is derived from an EMBL/GenBank/DDBJ whole genome shotgun (WGS) entry which is preliminary data.</text>
</comment>
<keyword evidence="5" id="KW-0812">Transmembrane</keyword>
<protein>
    <recommendedName>
        <fullName evidence="14">sphinganine-1-phosphate aldolase</fullName>
        <ecNumber evidence="14">4.1.2.27</ecNumber>
    </recommendedName>
    <alternativeName>
        <fullName evidence="15">Sphingosine-1-phosphate aldolase</fullName>
    </alternativeName>
</protein>
<evidence type="ECO:0000256" key="4">
    <source>
        <dbReference type="ARBA" id="ARBA00004991"/>
    </source>
</evidence>
<sequence length="547" mass="59319">MDLATLRPLLVSRLQTASANPVVSLFRNAIFLYVLFRWLSTGAHEVGMYGLTGAFRRFYLFILQRTIKAARSAVPVANAAVKKEVEKSIASIEKNMCPDVPGEKKYLALPAEGLSQAAVRAELKRYQDMGHVDWKGGKVSGAIYHGGDDMVRLTTTAFEMFNFTNPLHPEVFPGVRKMEAEVIAMVLSMYNAPPGACGSVTSGGTESLLMAVKTYRDMAREIRGVTEPEMVVPSTIHTAIDKAAAYFSVKLIHIPVDPTTGKVDVKKVSKAITRNTIMIAGSAPNFPHGIIDDIPALAAIAKKRRIGMHVDCCLGGFLVPFMEKAGMALPHWCDFRVEGVTSISVDTHKYGFAPKGSSVVMYRSKEIRNYQYFITTEWPGGIYASPTIAGSRPGALVAGCWAALIKFGEAGYVESTQEIVGAARRIRDTVAKIPYLKIFGEPLVSVVAFYAISPIKTYGLADLLSRKGWHLNVLQNPPAIHIACTILTVPAVDQLLEDIKEAVQVLLKNPEAGNGDVAAIYGTAASVPDRSVVADVTRGFLDALTKI</sequence>
<comment type="subcellular location">
    <subcellularLocation>
        <location evidence="2">Endoplasmic reticulum membrane</location>
        <topology evidence="2">Single-pass membrane protein</topology>
    </subcellularLocation>
</comment>
<dbReference type="FunFam" id="6.10.140.2150:FF:000001">
    <property type="entry name" value="Sphingosine-1-phosphate lyase 1"/>
    <property type="match status" value="1"/>
</dbReference>
<reference evidence="18" key="1">
    <citation type="submission" date="2020-05" db="EMBL/GenBank/DDBJ databases">
        <title>Phylogenomic resolution of chytrid fungi.</title>
        <authorList>
            <person name="Stajich J.E."/>
            <person name="Amses K."/>
            <person name="Simmons R."/>
            <person name="Seto K."/>
            <person name="Myers J."/>
            <person name="Bonds A."/>
            <person name="Quandt C.A."/>
            <person name="Barry K."/>
            <person name="Liu P."/>
            <person name="Grigoriev I."/>
            <person name="Longcore J.E."/>
            <person name="James T.Y."/>
        </authorList>
    </citation>
    <scope>NUCLEOTIDE SEQUENCE</scope>
    <source>
        <strain evidence="18">JEL0318</strain>
    </source>
</reference>
<evidence type="ECO:0000256" key="8">
    <source>
        <dbReference type="ARBA" id="ARBA00022919"/>
    </source>
</evidence>
<dbReference type="SUPFAM" id="SSF53383">
    <property type="entry name" value="PLP-dependent transferases"/>
    <property type="match status" value="1"/>
</dbReference>
<evidence type="ECO:0000256" key="1">
    <source>
        <dbReference type="ARBA" id="ARBA00001933"/>
    </source>
</evidence>
<dbReference type="EC" id="4.1.2.27" evidence="14"/>
<name>A0AAD5S6G8_9FUNG</name>
<evidence type="ECO:0000256" key="15">
    <source>
        <dbReference type="ARBA" id="ARBA00042568"/>
    </source>
</evidence>
<organism evidence="18 19">
    <name type="scientific">Rhizophlyctis rosea</name>
    <dbReference type="NCBI Taxonomy" id="64517"/>
    <lineage>
        <taxon>Eukaryota</taxon>
        <taxon>Fungi</taxon>
        <taxon>Fungi incertae sedis</taxon>
        <taxon>Chytridiomycota</taxon>
        <taxon>Chytridiomycota incertae sedis</taxon>
        <taxon>Chytridiomycetes</taxon>
        <taxon>Rhizophlyctidales</taxon>
        <taxon>Rhizophlyctidaceae</taxon>
        <taxon>Rhizophlyctis</taxon>
    </lineage>
</organism>
<evidence type="ECO:0000256" key="5">
    <source>
        <dbReference type="ARBA" id="ARBA00022692"/>
    </source>
</evidence>
<evidence type="ECO:0000256" key="2">
    <source>
        <dbReference type="ARBA" id="ARBA00004389"/>
    </source>
</evidence>
<accession>A0AAD5S6G8</accession>
<feature type="modified residue" description="N6-(pyridoxal phosphate)lysine" evidence="16">
    <location>
        <position position="349"/>
    </location>
</feature>
<dbReference type="InterPro" id="IPR002129">
    <property type="entry name" value="PyrdxlP-dep_de-COase"/>
</dbReference>
<dbReference type="Proteomes" id="UP001212841">
    <property type="component" value="Unassembled WGS sequence"/>
</dbReference>
<dbReference type="InterPro" id="IPR050477">
    <property type="entry name" value="GrpII_AminoAcid_Decarb"/>
</dbReference>
<keyword evidence="19" id="KW-1185">Reference proteome</keyword>
<comment type="cofactor">
    <cofactor evidence="1 16 17">
        <name>pyridoxal 5'-phosphate</name>
        <dbReference type="ChEBI" id="CHEBI:597326"/>
    </cofactor>
</comment>
<comment type="similarity">
    <text evidence="13">Belongs to the group II decarboxylase family. Sphingosine-1-phosphate lyase subfamily.</text>
</comment>
<dbReference type="InterPro" id="IPR015421">
    <property type="entry name" value="PyrdxlP-dep_Trfase_major"/>
</dbReference>
<dbReference type="InterPro" id="IPR015424">
    <property type="entry name" value="PyrdxlP-dep_Trfase"/>
</dbReference>